<name>A0A1R3IA11_COCAP</name>
<proteinExistence type="predicted"/>
<dbReference type="EMBL" id="AWWV01010405">
    <property type="protein sequence ID" value="OMO79394.1"/>
    <property type="molecule type" value="Genomic_DNA"/>
</dbReference>
<evidence type="ECO:0000313" key="2">
    <source>
        <dbReference type="EMBL" id="OMO79394.1"/>
    </source>
</evidence>
<organism evidence="2 3">
    <name type="scientific">Corchorus capsularis</name>
    <name type="common">Jute</name>
    <dbReference type="NCBI Taxonomy" id="210143"/>
    <lineage>
        <taxon>Eukaryota</taxon>
        <taxon>Viridiplantae</taxon>
        <taxon>Streptophyta</taxon>
        <taxon>Embryophyta</taxon>
        <taxon>Tracheophyta</taxon>
        <taxon>Spermatophyta</taxon>
        <taxon>Magnoliopsida</taxon>
        <taxon>eudicotyledons</taxon>
        <taxon>Gunneridae</taxon>
        <taxon>Pentapetalae</taxon>
        <taxon>rosids</taxon>
        <taxon>malvids</taxon>
        <taxon>Malvales</taxon>
        <taxon>Malvaceae</taxon>
        <taxon>Grewioideae</taxon>
        <taxon>Apeibeae</taxon>
        <taxon>Corchorus</taxon>
    </lineage>
</organism>
<dbReference type="OrthoDB" id="1924677at2759"/>
<protein>
    <submittedName>
        <fullName evidence="2">F-box protein</fullName>
    </submittedName>
</protein>
<dbReference type="AlphaFoldDB" id="A0A1R3IA11"/>
<comment type="caution">
    <text evidence="2">The sequence shown here is derived from an EMBL/GenBank/DDBJ whole genome shotgun (WGS) entry which is preliminary data.</text>
</comment>
<gene>
    <name evidence="2" type="ORF">CCACVL1_13701</name>
</gene>
<evidence type="ECO:0000256" key="1">
    <source>
        <dbReference type="SAM" id="MobiDB-lite"/>
    </source>
</evidence>
<evidence type="ECO:0000313" key="3">
    <source>
        <dbReference type="Proteomes" id="UP000188268"/>
    </source>
</evidence>
<dbReference type="Proteomes" id="UP000188268">
    <property type="component" value="Unassembled WGS sequence"/>
</dbReference>
<reference evidence="2 3" key="1">
    <citation type="submission" date="2013-09" db="EMBL/GenBank/DDBJ databases">
        <title>Corchorus capsularis genome sequencing.</title>
        <authorList>
            <person name="Alam M."/>
            <person name="Haque M.S."/>
            <person name="Islam M.S."/>
            <person name="Emdad E.M."/>
            <person name="Islam M.M."/>
            <person name="Ahmed B."/>
            <person name="Halim A."/>
            <person name="Hossen Q.M.M."/>
            <person name="Hossain M.Z."/>
            <person name="Ahmed R."/>
            <person name="Khan M.M."/>
            <person name="Islam R."/>
            <person name="Rashid M.M."/>
            <person name="Khan S.A."/>
            <person name="Rahman M.S."/>
            <person name="Alam M."/>
        </authorList>
    </citation>
    <scope>NUCLEOTIDE SEQUENCE [LARGE SCALE GENOMIC DNA]</scope>
    <source>
        <strain evidence="3">cv. CVL-1</strain>
        <tissue evidence="2">Whole seedling</tissue>
    </source>
</reference>
<sequence>MQLAFLQDRPLVVKTSLILFFFAVESNSCVRKSWKDLINSENFIKWHLDYSRRRNKLGILMKRYYGYGSYGHCSFSIISNNRFFSTGIDDVNHVFDNLDISSERLAHCDGLIILGILKLLEAVILEVEGVEDEGMDKGLGREEKSEGEGGEGVGGFEIERESSKWDLALRIKEWIRALGPKAKRG</sequence>
<feature type="region of interest" description="Disordered" evidence="1">
    <location>
        <begin position="136"/>
        <end position="157"/>
    </location>
</feature>
<dbReference type="Gramene" id="OMO79394">
    <property type="protein sequence ID" value="OMO79394"/>
    <property type="gene ID" value="CCACVL1_13701"/>
</dbReference>
<feature type="compositionally biased region" description="Basic and acidic residues" evidence="1">
    <location>
        <begin position="136"/>
        <end position="147"/>
    </location>
</feature>
<accession>A0A1R3IA11</accession>
<keyword evidence="3" id="KW-1185">Reference proteome</keyword>